<dbReference type="PANTHER" id="PTHR43818">
    <property type="entry name" value="BCDNA.GH03377"/>
    <property type="match status" value="1"/>
</dbReference>
<comment type="caution">
    <text evidence="3">The sequence shown here is derived from an EMBL/GenBank/DDBJ whole genome shotgun (WGS) entry which is preliminary data.</text>
</comment>
<evidence type="ECO:0000313" key="4">
    <source>
        <dbReference type="Proteomes" id="UP000309676"/>
    </source>
</evidence>
<dbReference type="EMBL" id="VCIW01000004">
    <property type="protein sequence ID" value="TLS52796.1"/>
    <property type="molecule type" value="Genomic_DNA"/>
</dbReference>
<evidence type="ECO:0000313" key="3">
    <source>
        <dbReference type="EMBL" id="TLS52796.1"/>
    </source>
</evidence>
<dbReference type="PANTHER" id="PTHR43818:SF11">
    <property type="entry name" value="BCDNA.GH03377"/>
    <property type="match status" value="1"/>
</dbReference>
<dbReference type="Gene3D" id="3.40.50.720">
    <property type="entry name" value="NAD(P)-binding Rossmann-like Domain"/>
    <property type="match status" value="1"/>
</dbReference>
<reference evidence="3 4" key="1">
    <citation type="submission" date="2019-05" db="EMBL/GenBank/DDBJ databases">
        <authorList>
            <person name="Narsing Rao M.P."/>
            <person name="Li W.J."/>
        </authorList>
    </citation>
    <scope>NUCLEOTIDE SEQUENCE [LARGE SCALE GENOMIC DNA]</scope>
    <source>
        <strain evidence="3 4">SYSU_K30003</strain>
    </source>
</reference>
<keyword evidence="1" id="KW-0560">Oxidoreductase</keyword>
<dbReference type="SUPFAM" id="SSF51735">
    <property type="entry name" value="NAD(P)-binding Rossmann-fold domains"/>
    <property type="match status" value="1"/>
</dbReference>
<feature type="domain" description="Gfo/Idh/MocA-like oxidoreductase N-terminal" evidence="2">
    <location>
        <begin position="3"/>
        <end position="120"/>
    </location>
</feature>
<evidence type="ECO:0000259" key="2">
    <source>
        <dbReference type="Pfam" id="PF01408"/>
    </source>
</evidence>
<gene>
    <name evidence="3" type="ORF">FE782_09240</name>
</gene>
<dbReference type="GO" id="GO:0000166">
    <property type="term" value="F:nucleotide binding"/>
    <property type="evidence" value="ECO:0007669"/>
    <property type="project" value="InterPro"/>
</dbReference>
<dbReference type="Gene3D" id="3.30.360.10">
    <property type="entry name" value="Dihydrodipicolinate Reductase, domain 2"/>
    <property type="match status" value="1"/>
</dbReference>
<dbReference type="InterPro" id="IPR000683">
    <property type="entry name" value="Gfo/Idh/MocA-like_OxRdtase_N"/>
</dbReference>
<dbReference type="Pfam" id="PF01408">
    <property type="entry name" value="GFO_IDH_MocA"/>
    <property type="match status" value="1"/>
</dbReference>
<dbReference type="SUPFAM" id="SSF55347">
    <property type="entry name" value="Glyceraldehyde-3-phosphate dehydrogenase-like, C-terminal domain"/>
    <property type="match status" value="1"/>
</dbReference>
<protein>
    <submittedName>
        <fullName evidence="3">Gfo/Idh/MocA family oxidoreductase</fullName>
    </submittedName>
</protein>
<evidence type="ECO:0000256" key="1">
    <source>
        <dbReference type="ARBA" id="ARBA00023002"/>
    </source>
</evidence>
<accession>A0A5R9GEK9</accession>
<sequence>MGFKLGVVGAGQFSRCFIPLFQAHPYIDEVALAEMKSDRREKYAKVFNIERVYDSFDALLESDVDAVALFTQRHLHGPQTIKALQAGKHVYSAVPAAQSLEEIEGILEEVNRSGLIYMTGETSYYYPSTVLCRDRFKSGVFGDFVYGEAQYIHDMLHGFYDAFKYSGGAEWKKVAGIPPMLYPTHSVSMILSVTGAKATKVSAFGFVDKHEDGIFREGANLWNNKFSNESALMRTSDGGMMRINEFRRAGWGGPNSVYMSMFGTSGSFEEHAGGSAWSSLQWGAVEDITNELHCKDRYVRLDEGDIHETLKHDFNASLAKVHHSFRLPQSFKGLPNGHFGSHQFLADDFCKAVQTGKLPPNHAWRAADYLVPGLIAHESSKRDGELLEIPDFGEPPAHWELLDPDSFVAYK</sequence>
<dbReference type="AlphaFoldDB" id="A0A5R9GEK9"/>
<keyword evidence="4" id="KW-1185">Reference proteome</keyword>
<dbReference type="InterPro" id="IPR036291">
    <property type="entry name" value="NAD(P)-bd_dom_sf"/>
</dbReference>
<dbReference type="OrthoDB" id="9815825at2"/>
<name>A0A5R9GEK9_9BACL</name>
<organism evidence="3 4">
    <name type="scientific">Paenibacillus antri</name>
    <dbReference type="NCBI Taxonomy" id="2582848"/>
    <lineage>
        <taxon>Bacteria</taxon>
        <taxon>Bacillati</taxon>
        <taxon>Bacillota</taxon>
        <taxon>Bacilli</taxon>
        <taxon>Bacillales</taxon>
        <taxon>Paenibacillaceae</taxon>
        <taxon>Paenibacillus</taxon>
    </lineage>
</organism>
<dbReference type="InterPro" id="IPR050463">
    <property type="entry name" value="Gfo/Idh/MocA_oxidrdct_glycsds"/>
</dbReference>
<dbReference type="GO" id="GO:0016491">
    <property type="term" value="F:oxidoreductase activity"/>
    <property type="evidence" value="ECO:0007669"/>
    <property type="project" value="UniProtKB-KW"/>
</dbReference>
<dbReference type="Proteomes" id="UP000309676">
    <property type="component" value="Unassembled WGS sequence"/>
</dbReference>
<dbReference type="RefSeq" id="WP_138193787.1">
    <property type="nucleotide sequence ID" value="NZ_VCIW01000004.1"/>
</dbReference>
<proteinExistence type="predicted"/>